<dbReference type="AlphaFoldDB" id="A0A5E8ADK5"/>
<accession>A0A5E8ADK5</accession>
<name>A0A5E8ADK5_9SPHN</name>
<sequence>MSIQMDDIDLRFGPKEISDLLRFLREETPGLSNTEIAEVKTAER</sequence>
<gene>
    <name evidence="1" type="ORF">SPHINGO391_510082</name>
</gene>
<dbReference type="Proteomes" id="UP000326857">
    <property type="component" value="Unassembled WGS sequence"/>
</dbReference>
<dbReference type="EMBL" id="CABVLI010000047">
    <property type="protein sequence ID" value="VVT29269.1"/>
    <property type="molecule type" value="Genomic_DNA"/>
</dbReference>
<evidence type="ECO:0000313" key="1">
    <source>
        <dbReference type="EMBL" id="VVT29269.1"/>
    </source>
</evidence>
<reference evidence="1 2" key="1">
    <citation type="submission" date="2019-09" db="EMBL/GenBank/DDBJ databases">
        <authorList>
            <person name="Dittami M. S."/>
        </authorList>
    </citation>
    <scope>NUCLEOTIDE SEQUENCE [LARGE SCALE GENOMIC DNA]</scope>
    <source>
        <strain evidence="1">SPHINGO391</strain>
    </source>
</reference>
<protein>
    <submittedName>
        <fullName evidence="1">Uncharacterized protein</fullName>
    </submittedName>
</protein>
<proteinExistence type="predicted"/>
<evidence type="ECO:0000313" key="2">
    <source>
        <dbReference type="Proteomes" id="UP000326857"/>
    </source>
</evidence>
<organism evidence="1 2">
    <name type="scientific">Sphingomonas aurantiaca</name>
    <dbReference type="NCBI Taxonomy" id="185949"/>
    <lineage>
        <taxon>Bacteria</taxon>
        <taxon>Pseudomonadati</taxon>
        <taxon>Pseudomonadota</taxon>
        <taxon>Alphaproteobacteria</taxon>
        <taxon>Sphingomonadales</taxon>
        <taxon>Sphingomonadaceae</taxon>
        <taxon>Sphingomonas</taxon>
    </lineage>
</organism>